<dbReference type="InterPro" id="IPR013785">
    <property type="entry name" value="Aldolase_TIM"/>
</dbReference>
<keyword evidence="1" id="KW-0949">S-adenosyl-L-methionine</keyword>
<dbReference type="InterPro" id="IPR058240">
    <property type="entry name" value="rSAM_sf"/>
</dbReference>
<dbReference type="SFLD" id="SFLDS00029">
    <property type="entry name" value="Radical_SAM"/>
    <property type="match status" value="1"/>
</dbReference>
<dbReference type="SUPFAM" id="SSF102114">
    <property type="entry name" value="Radical SAM enzymes"/>
    <property type="match status" value="1"/>
</dbReference>
<dbReference type="InterPro" id="IPR050377">
    <property type="entry name" value="Radical_SAM_PqqE_MftC-like"/>
</dbReference>
<keyword evidence="3" id="KW-0408">Iron</keyword>
<keyword evidence="2" id="KW-0479">Metal-binding</keyword>
<protein>
    <recommendedName>
        <fullName evidence="5">Radical SAM core domain-containing protein</fullName>
    </recommendedName>
</protein>
<organism evidence="6">
    <name type="scientific">marine sediment metagenome</name>
    <dbReference type="NCBI Taxonomy" id="412755"/>
    <lineage>
        <taxon>unclassified sequences</taxon>
        <taxon>metagenomes</taxon>
        <taxon>ecological metagenomes</taxon>
    </lineage>
</organism>
<feature type="non-terminal residue" evidence="6">
    <location>
        <position position="1"/>
    </location>
</feature>
<keyword evidence="4" id="KW-0411">Iron-sulfur</keyword>
<dbReference type="PROSITE" id="PS51918">
    <property type="entry name" value="RADICAL_SAM"/>
    <property type="match status" value="1"/>
</dbReference>
<feature type="domain" description="Radical SAM core" evidence="5">
    <location>
        <begin position="1"/>
        <end position="206"/>
    </location>
</feature>
<evidence type="ECO:0000256" key="2">
    <source>
        <dbReference type="ARBA" id="ARBA00022723"/>
    </source>
</evidence>
<dbReference type="GO" id="GO:0051536">
    <property type="term" value="F:iron-sulfur cluster binding"/>
    <property type="evidence" value="ECO:0007669"/>
    <property type="project" value="UniProtKB-KW"/>
</dbReference>
<dbReference type="GO" id="GO:0003824">
    <property type="term" value="F:catalytic activity"/>
    <property type="evidence" value="ECO:0007669"/>
    <property type="project" value="InterPro"/>
</dbReference>
<evidence type="ECO:0000256" key="4">
    <source>
        <dbReference type="ARBA" id="ARBA00023014"/>
    </source>
</evidence>
<dbReference type="CDD" id="cd01335">
    <property type="entry name" value="Radical_SAM"/>
    <property type="match status" value="1"/>
</dbReference>
<dbReference type="PANTHER" id="PTHR11228">
    <property type="entry name" value="RADICAL SAM DOMAIN PROTEIN"/>
    <property type="match status" value="1"/>
</dbReference>
<comment type="caution">
    <text evidence="6">The sequence shown here is derived from an EMBL/GenBank/DDBJ whole genome shotgun (WGS) entry which is preliminary data.</text>
</comment>
<evidence type="ECO:0000259" key="5">
    <source>
        <dbReference type="PROSITE" id="PS51918"/>
    </source>
</evidence>
<evidence type="ECO:0000313" key="6">
    <source>
        <dbReference type="EMBL" id="KKK83097.1"/>
    </source>
</evidence>
<dbReference type="SFLD" id="SFLDG01067">
    <property type="entry name" value="SPASM/twitch_domain_containing"/>
    <property type="match status" value="1"/>
</dbReference>
<proteinExistence type="predicted"/>
<sequence>IEVSVDPVNDCQLDCFYCNSKTPKSRKVKMTDKHLIELAHFFKDWKVKAVCIAGGGEPTLHEGLGDFMWELKKLDVPVALITNGLFHDSFQIRDIAQTAQWVGVSVDAATPETYRQMKGHDRFKDVIRGISTLVEQHAREVTYKFLITPRNQYEIYDAIRTAVHLGCHAIHIRPVSQRNYQQHEEPFDIHRVNLQIDEGFKEYGDRVKIFAVRHKYNEKMHVDFPFEKCRVTPIMPIFSANSDVELCIDRKGDERLVLCKHDHVEEVLKVWSSEYHKALIDKINLVECPKCTLNYANSIIENVVIEDSMCWRFP</sequence>
<evidence type="ECO:0000256" key="3">
    <source>
        <dbReference type="ARBA" id="ARBA00023004"/>
    </source>
</evidence>
<dbReference type="InterPro" id="IPR007197">
    <property type="entry name" value="rSAM"/>
</dbReference>
<dbReference type="PANTHER" id="PTHR11228:SF7">
    <property type="entry name" value="PQQA PEPTIDE CYCLASE"/>
    <property type="match status" value="1"/>
</dbReference>
<accession>A0A0F8YNZ0</accession>
<dbReference type="EMBL" id="LAZR01052377">
    <property type="protein sequence ID" value="KKK83097.1"/>
    <property type="molecule type" value="Genomic_DNA"/>
</dbReference>
<dbReference type="AlphaFoldDB" id="A0A0F8YNZ0"/>
<reference evidence="6" key="1">
    <citation type="journal article" date="2015" name="Nature">
        <title>Complex archaea that bridge the gap between prokaryotes and eukaryotes.</title>
        <authorList>
            <person name="Spang A."/>
            <person name="Saw J.H."/>
            <person name="Jorgensen S.L."/>
            <person name="Zaremba-Niedzwiedzka K."/>
            <person name="Martijn J."/>
            <person name="Lind A.E."/>
            <person name="van Eijk R."/>
            <person name="Schleper C."/>
            <person name="Guy L."/>
            <person name="Ettema T.J."/>
        </authorList>
    </citation>
    <scope>NUCLEOTIDE SEQUENCE</scope>
</reference>
<evidence type="ECO:0000256" key="1">
    <source>
        <dbReference type="ARBA" id="ARBA00022691"/>
    </source>
</evidence>
<name>A0A0F8YNZ0_9ZZZZ</name>
<gene>
    <name evidence="6" type="ORF">LCGC14_2796780</name>
</gene>
<dbReference type="GO" id="GO:0046872">
    <property type="term" value="F:metal ion binding"/>
    <property type="evidence" value="ECO:0007669"/>
    <property type="project" value="UniProtKB-KW"/>
</dbReference>
<dbReference type="Gene3D" id="3.20.20.70">
    <property type="entry name" value="Aldolase class I"/>
    <property type="match status" value="1"/>
</dbReference>
<dbReference type="Pfam" id="PF04055">
    <property type="entry name" value="Radical_SAM"/>
    <property type="match status" value="1"/>
</dbReference>